<organism evidence="11">
    <name type="scientific">viral metagenome</name>
    <dbReference type="NCBI Taxonomy" id="1070528"/>
    <lineage>
        <taxon>unclassified sequences</taxon>
        <taxon>metagenomes</taxon>
        <taxon>organismal metagenomes</taxon>
    </lineage>
</organism>
<dbReference type="PANTHER" id="PTHR10225:SF5">
    <property type="entry name" value="C-TYPE LECTIN DOMAIN-CONTAINING PROTEIN"/>
    <property type="match status" value="1"/>
</dbReference>
<evidence type="ECO:0000313" key="11">
    <source>
        <dbReference type="EMBL" id="QHT20211.1"/>
    </source>
</evidence>
<dbReference type="AlphaFoldDB" id="A0A6C0DUS6"/>
<dbReference type="GO" id="GO:0007155">
    <property type="term" value="P:cell adhesion"/>
    <property type="evidence" value="ECO:0007669"/>
    <property type="project" value="InterPro"/>
</dbReference>
<evidence type="ECO:0000256" key="4">
    <source>
        <dbReference type="ARBA" id="ARBA00022989"/>
    </source>
</evidence>
<evidence type="ECO:0000256" key="6">
    <source>
        <dbReference type="ARBA" id="ARBA00023157"/>
    </source>
</evidence>
<keyword evidence="7" id="KW-0675">Receptor</keyword>
<dbReference type="PROSITE" id="PS50963">
    <property type="entry name" value="LINK_2"/>
    <property type="match status" value="1"/>
</dbReference>
<evidence type="ECO:0000256" key="5">
    <source>
        <dbReference type="ARBA" id="ARBA00023136"/>
    </source>
</evidence>
<evidence type="ECO:0000256" key="2">
    <source>
        <dbReference type="ARBA" id="ARBA00022692"/>
    </source>
</evidence>
<keyword evidence="5 9" id="KW-0472">Membrane</keyword>
<proteinExistence type="predicted"/>
<feature type="transmembrane region" description="Helical" evidence="9">
    <location>
        <begin position="70"/>
        <end position="92"/>
    </location>
</feature>
<dbReference type="SUPFAM" id="SSF56436">
    <property type="entry name" value="C-type lectin-like"/>
    <property type="match status" value="1"/>
</dbReference>
<dbReference type="InterPro" id="IPR016187">
    <property type="entry name" value="CTDL_fold"/>
</dbReference>
<evidence type="ECO:0000256" key="8">
    <source>
        <dbReference type="ARBA" id="ARBA00023180"/>
    </source>
</evidence>
<accession>A0A6C0DUS6</accession>
<evidence type="ECO:0000259" key="10">
    <source>
        <dbReference type="PROSITE" id="PS50963"/>
    </source>
</evidence>
<dbReference type="PANTHER" id="PTHR10225">
    <property type="entry name" value="HYALURONAN RECEPTOR"/>
    <property type="match status" value="1"/>
</dbReference>
<keyword evidence="3" id="KW-0732">Signal</keyword>
<keyword evidence="4 9" id="KW-1133">Transmembrane helix</keyword>
<dbReference type="GO" id="GO:0005886">
    <property type="term" value="C:plasma membrane"/>
    <property type="evidence" value="ECO:0007669"/>
    <property type="project" value="TreeGrafter"/>
</dbReference>
<dbReference type="InterPro" id="IPR000538">
    <property type="entry name" value="Link_dom"/>
</dbReference>
<dbReference type="InterPro" id="IPR043210">
    <property type="entry name" value="CD44_antigen-like"/>
</dbReference>
<dbReference type="GO" id="GO:0005540">
    <property type="term" value="F:hyaluronic acid binding"/>
    <property type="evidence" value="ECO:0007669"/>
    <property type="project" value="InterPro"/>
</dbReference>
<comment type="subcellular location">
    <subcellularLocation>
        <location evidence="1">Membrane</location>
        <topology evidence="1">Single-pass membrane protein</topology>
    </subcellularLocation>
</comment>
<evidence type="ECO:0000256" key="7">
    <source>
        <dbReference type="ARBA" id="ARBA00023170"/>
    </source>
</evidence>
<dbReference type="EMBL" id="MN739677">
    <property type="protein sequence ID" value="QHT20211.1"/>
    <property type="molecule type" value="Genomic_DNA"/>
</dbReference>
<dbReference type="GO" id="GO:0004888">
    <property type="term" value="F:transmembrane signaling receptor activity"/>
    <property type="evidence" value="ECO:0007669"/>
    <property type="project" value="TreeGrafter"/>
</dbReference>
<dbReference type="InterPro" id="IPR016186">
    <property type="entry name" value="C-type_lectin-like/link_sf"/>
</dbReference>
<sequence length="297" mass="32253">MNANLKAPNNTAPQMNFGSFVSAPVNAVKNVANNAANSMKNAFNNIAPLDISEPINNSINATMENTPMPLVSIPVIVTLGVLIVLFIIVVIFREQIAVGLELAWEKIKGFLGLTKPAVQPPPPQYAPEAQFFDQGAVEKVLPGRKEVFNVAKDKYTYTDAEPLCKAFGAELATYDQVKDAWQKGADWCNYGWVKGQAAVFPTQEATYNKLQAGPEDQRMACGVPGVNGGYFDNPELRFGVNCYGTKPSENEADARAIMAQNGDLTPSALAFDRKVQGYKTEMGQIPVNPFKPGTWTS</sequence>
<reference evidence="11" key="1">
    <citation type="journal article" date="2020" name="Nature">
        <title>Giant virus diversity and host interactions through global metagenomics.</title>
        <authorList>
            <person name="Schulz F."/>
            <person name="Roux S."/>
            <person name="Paez-Espino D."/>
            <person name="Jungbluth S."/>
            <person name="Walsh D.A."/>
            <person name="Denef V.J."/>
            <person name="McMahon K.D."/>
            <person name="Konstantinidis K.T."/>
            <person name="Eloe-Fadrosh E.A."/>
            <person name="Kyrpides N.C."/>
            <person name="Woyke T."/>
        </authorList>
    </citation>
    <scope>NUCLEOTIDE SEQUENCE</scope>
    <source>
        <strain evidence="11">GVMAG-M-3300023174-60</strain>
    </source>
</reference>
<keyword evidence="6" id="KW-1015">Disulfide bond</keyword>
<dbReference type="Gene3D" id="3.10.100.10">
    <property type="entry name" value="Mannose-Binding Protein A, subunit A"/>
    <property type="match status" value="1"/>
</dbReference>
<keyword evidence="8" id="KW-0325">Glycoprotein</keyword>
<evidence type="ECO:0000256" key="9">
    <source>
        <dbReference type="SAM" id="Phobius"/>
    </source>
</evidence>
<protein>
    <recommendedName>
        <fullName evidence="10">Link domain-containing protein</fullName>
    </recommendedName>
</protein>
<keyword evidence="2 9" id="KW-0812">Transmembrane</keyword>
<feature type="domain" description="Link" evidence="10">
    <location>
        <begin position="143"/>
        <end position="244"/>
    </location>
</feature>
<evidence type="ECO:0000256" key="3">
    <source>
        <dbReference type="ARBA" id="ARBA00022729"/>
    </source>
</evidence>
<evidence type="ECO:0000256" key="1">
    <source>
        <dbReference type="ARBA" id="ARBA00004167"/>
    </source>
</evidence>
<dbReference type="SMART" id="SM00445">
    <property type="entry name" value="LINK"/>
    <property type="match status" value="1"/>
</dbReference>
<dbReference type="Pfam" id="PF00193">
    <property type="entry name" value="Xlink"/>
    <property type="match status" value="1"/>
</dbReference>
<name>A0A6C0DUS6_9ZZZZ</name>